<dbReference type="InterPro" id="IPR052357">
    <property type="entry name" value="Orn_Lys_Arg_decarboxylase-I"/>
</dbReference>
<dbReference type="InterPro" id="IPR000310">
    <property type="entry name" value="Orn/Lys/Arg_deCO2ase_major_dom"/>
</dbReference>
<accession>A0AAE4AKJ1</accession>
<reference evidence="4" key="1">
    <citation type="submission" date="2023-07" db="EMBL/GenBank/DDBJ databases">
        <title>Genomic Encyclopedia of Type Strains, Phase IV (KMG-IV): sequencing the most valuable type-strain genomes for metagenomic binning, comparative biology and taxonomic classification.</title>
        <authorList>
            <person name="Goeker M."/>
        </authorList>
    </citation>
    <scope>NUCLEOTIDE SEQUENCE</scope>
    <source>
        <strain evidence="4">DSM 19659</strain>
    </source>
</reference>
<feature type="domain" description="Orn/Lys/Arg decarboxylases family 1 pyridoxal-P attachment site" evidence="3">
    <location>
        <begin position="3"/>
        <end position="309"/>
    </location>
</feature>
<keyword evidence="5" id="KW-1185">Reference proteome</keyword>
<dbReference type="PANTHER" id="PTHR43277:SF3">
    <property type="entry name" value="DECARBOXYLASE, PUTATIVE-RELATED"/>
    <property type="match status" value="1"/>
</dbReference>
<comment type="cofactor">
    <cofactor evidence="1">
        <name>pyridoxal 5'-phosphate</name>
        <dbReference type="ChEBI" id="CHEBI:597326"/>
    </cofactor>
</comment>
<sequence length="483" mass="52292">MNTPIYDFVSEYISRRSSRLHMPGHKGHGPLLIEQRDITEIPGADVLSEAQGIIGESQRNAARLFDSGLTLYSTEGSSLSIRAMLFLALQRQALRGASCVSRSAERPLILAARNVHKSFLYACAMLDCEVAWIYPESLKDNDTAGPASICSCHPAPAQIADALRKLPRQPAAVYLTSPDYLGAVADIRGITDAVNAICGEDSIPVLVDNAHGAYLHFLDTPQHPLDLGAYMCCDSAHKTLPVLTGGAYLHLSRCAAEELGAGARQAMALFGSTSPSYLILQSLDLCNACLADHFKKRLAECVRRVDGLKSYLTMLGIPVLPSEPLKLVIATRPGNGPALAELFRQHRIEPEFADISCLVCMFTPENPTLDYQRIAELFRSSTALWNAEHEAKEGNAVREADSVLLPQLLPLQQALSIREAVLAPQELIDVRHSSGRICAQPTVSCPPAIPIAVSGEVITDAQIPVFLSYGIEEIAVVRGAPRQ</sequence>
<gene>
    <name evidence="4" type="ORF">J2S20_001669</name>
</gene>
<evidence type="ECO:0000259" key="3">
    <source>
        <dbReference type="Pfam" id="PF01276"/>
    </source>
</evidence>
<dbReference type="Pfam" id="PF01276">
    <property type="entry name" value="OKR_DC_1"/>
    <property type="match status" value="1"/>
</dbReference>
<dbReference type="Proteomes" id="UP001241537">
    <property type="component" value="Unassembled WGS sequence"/>
</dbReference>
<protein>
    <submittedName>
        <fullName evidence="4">Arginine/lysine/ornithine decarboxylase</fullName>
    </submittedName>
</protein>
<dbReference type="Gene3D" id="3.40.640.10">
    <property type="entry name" value="Type I PLP-dependent aspartate aminotransferase-like (Major domain)"/>
    <property type="match status" value="1"/>
</dbReference>
<dbReference type="GO" id="GO:0003824">
    <property type="term" value="F:catalytic activity"/>
    <property type="evidence" value="ECO:0007669"/>
    <property type="project" value="InterPro"/>
</dbReference>
<name>A0AAE4AKJ1_9FIRM</name>
<evidence type="ECO:0000313" key="5">
    <source>
        <dbReference type="Proteomes" id="UP001241537"/>
    </source>
</evidence>
<dbReference type="AlphaFoldDB" id="A0AAE4AKJ1"/>
<dbReference type="InterPro" id="IPR015421">
    <property type="entry name" value="PyrdxlP-dep_Trfase_major"/>
</dbReference>
<dbReference type="EMBL" id="JAUSTO010000010">
    <property type="protein sequence ID" value="MDQ0152963.1"/>
    <property type="molecule type" value="Genomic_DNA"/>
</dbReference>
<dbReference type="InterPro" id="IPR015424">
    <property type="entry name" value="PyrdxlP-dep_Trfase"/>
</dbReference>
<dbReference type="SUPFAM" id="SSF53383">
    <property type="entry name" value="PLP-dependent transferases"/>
    <property type="match status" value="1"/>
</dbReference>
<dbReference type="RefSeq" id="WP_307254944.1">
    <property type="nucleotide sequence ID" value="NZ_JAUSTO010000010.1"/>
</dbReference>
<evidence type="ECO:0000313" key="4">
    <source>
        <dbReference type="EMBL" id="MDQ0152963.1"/>
    </source>
</evidence>
<evidence type="ECO:0000256" key="2">
    <source>
        <dbReference type="ARBA" id="ARBA00022898"/>
    </source>
</evidence>
<evidence type="ECO:0000256" key="1">
    <source>
        <dbReference type="ARBA" id="ARBA00001933"/>
    </source>
</evidence>
<keyword evidence="2" id="KW-0663">Pyridoxal phosphate</keyword>
<dbReference type="PANTHER" id="PTHR43277">
    <property type="entry name" value="ARGININE DECARBOXYLASE"/>
    <property type="match status" value="1"/>
</dbReference>
<proteinExistence type="predicted"/>
<dbReference type="Gene3D" id="3.90.100.10">
    <property type="entry name" value="Orn/Lys/Arg decarboxylase, C-terminal domain"/>
    <property type="match status" value="1"/>
</dbReference>
<organism evidence="4 5">
    <name type="scientific">Moryella indoligenes</name>
    <dbReference type="NCBI Taxonomy" id="371674"/>
    <lineage>
        <taxon>Bacteria</taxon>
        <taxon>Bacillati</taxon>
        <taxon>Bacillota</taxon>
        <taxon>Clostridia</taxon>
        <taxon>Lachnospirales</taxon>
        <taxon>Lachnospiraceae</taxon>
        <taxon>Moryella</taxon>
    </lineage>
</organism>
<comment type="caution">
    <text evidence="4">The sequence shown here is derived from an EMBL/GenBank/DDBJ whole genome shotgun (WGS) entry which is preliminary data.</text>
</comment>